<evidence type="ECO:0000313" key="2">
    <source>
        <dbReference type="Proteomes" id="UP000224460"/>
    </source>
</evidence>
<gene>
    <name evidence="1" type="ORF">CS063_07825</name>
</gene>
<reference evidence="1" key="1">
    <citation type="submission" date="2017-10" db="EMBL/GenBank/DDBJ databases">
        <title>Genome sequence of cellulolytic Lachnospiraceae bacterium XHS1971 isolated from hotspring sediment.</title>
        <authorList>
            <person name="Vasudevan G."/>
            <person name="Joshi A.J."/>
            <person name="Hivarkar S."/>
            <person name="Lanjekar V.B."/>
            <person name="Dhakephalkar P.K."/>
            <person name="Dagar S."/>
        </authorList>
    </citation>
    <scope>NUCLEOTIDE SEQUENCE</scope>
    <source>
        <strain evidence="1">XHS1971</strain>
    </source>
</reference>
<dbReference type="EMBL" id="PEDL01000006">
    <property type="protein sequence ID" value="PHV70921.1"/>
    <property type="molecule type" value="Genomic_DNA"/>
</dbReference>
<keyword evidence="2" id="KW-1185">Reference proteome</keyword>
<sequence>MKFKKGQIGVWILSLIILSTGCSASSKSNRYETATSETKSESQVADTAIEEAELSEGNPVIDTNMAYNRKMIKTGEMEIQTKEFKACVEALGKKIQSLEGYIQNSNVEGGNYYEEYQNMRSAYLEVRIPQKHFDSFLNSPQEYGSVTRTSTNSEDITNQYVDTEIRLKSLKTRHERLLSLLEQSGSLEELFEIEKELGEVTYELEKAEGTLQKYDQLVDMSTINIHIQEVQKVQEVKPVITFGDRLVKTFNRSVENVIDLAKNFILAVVACIPFLVVFVPFVAVIAFFTIRLNRHTKNKVLKKNKKEEVLPEKQEK</sequence>
<proteinExistence type="predicted"/>
<evidence type="ECO:0000313" key="1">
    <source>
        <dbReference type="EMBL" id="PHV70921.1"/>
    </source>
</evidence>
<protein>
    <submittedName>
        <fullName evidence="1">Uncharacterized protein</fullName>
    </submittedName>
</protein>
<comment type="caution">
    <text evidence="1">The sequence shown here is derived from an EMBL/GenBank/DDBJ whole genome shotgun (WGS) entry which is preliminary data.</text>
</comment>
<organism evidence="1 2">
    <name type="scientific">Sporanaerobium hydrogeniformans</name>
    <dbReference type="NCBI Taxonomy" id="3072179"/>
    <lineage>
        <taxon>Bacteria</taxon>
        <taxon>Bacillati</taxon>
        <taxon>Bacillota</taxon>
        <taxon>Clostridia</taxon>
        <taxon>Lachnospirales</taxon>
        <taxon>Lachnospiraceae</taxon>
        <taxon>Sporanaerobium</taxon>
    </lineage>
</organism>
<dbReference type="Proteomes" id="UP000224460">
    <property type="component" value="Unassembled WGS sequence"/>
</dbReference>
<accession>A0AC61DCK7</accession>
<name>A0AC61DCK7_9FIRM</name>